<dbReference type="Gene3D" id="1.20.1050.10">
    <property type="match status" value="1"/>
</dbReference>
<dbReference type="GO" id="GO:0003746">
    <property type="term" value="F:translation elongation factor activity"/>
    <property type="evidence" value="ECO:0007669"/>
    <property type="project" value="UniProtKB-KW"/>
</dbReference>
<dbReference type="Pfam" id="PF21972">
    <property type="entry name" value="Arc1p_N_like"/>
    <property type="match status" value="1"/>
</dbReference>
<reference evidence="2" key="2">
    <citation type="journal article" date="2017" name="J. Med. Entomol.">
        <title>Transcriptome Analysis of the Triatoma infestans (Hemiptera: Reduviidae) Integument.</title>
        <authorList>
            <person name="Calderon-Fernandez G.M."/>
            <person name="Moriconi D.E."/>
            <person name="Dulbecco A.B."/>
            <person name="Juarez M.P."/>
        </authorList>
    </citation>
    <scope>NUCLEOTIDE SEQUENCE</scope>
    <source>
        <strain evidence="2">Int1</strain>
        <tissue evidence="2">Integument</tissue>
    </source>
</reference>
<evidence type="ECO:0000259" key="1">
    <source>
        <dbReference type="Pfam" id="PF21972"/>
    </source>
</evidence>
<reference evidence="2" key="1">
    <citation type="submission" date="2016-04" db="EMBL/GenBank/DDBJ databases">
        <authorList>
            <person name="Calderon-Fernandez G.M.Sr."/>
        </authorList>
    </citation>
    <scope>NUCLEOTIDE SEQUENCE</scope>
    <source>
        <strain evidence="2">Int1</strain>
        <tissue evidence="2">Integument</tissue>
    </source>
</reference>
<keyword evidence="2" id="KW-0648">Protein biosynthesis</keyword>
<dbReference type="SUPFAM" id="SSF47616">
    <property type="entry name" value="GST C-terminal domain-like"/>
    <property type="match status" value="1"/>
</dbReference>
<dbReference type="EMBL" id="GEMB01005464">
    <property type="protein sequence ID" value="JAR97857.1"/>
    <property type="molecule type" value="Transcribed_RNA"/>
</dbReference>
<feature type="domain" description="Nuclear-export cofactor Arc1-like N-terminal" evidence="1">
    <location>
        <begin position="1"/>
        <end position="40"/>
    </location>
</feature>
<protein>
    <submittedName>
        <fullName evidence="2">Eukaryotic translation elongation factor 1 epsilon-1</fullName>
    </submittedName>
</protein>
<sequence>LKELNGALMNKAYLLGNTSTAADGVVFQNLYDQMSRLTYKGKGTVHTFIKMVQQFAASC</sequence>
<accession>A0A161MJG6</accession>
<evidence type="ECO:0000313" key="2">
    <source>
        <dbReference type="EMBL" id="JAR97857.1"/>
    </source>
</evidence>
<dbReference type="AlphaFoldDB" id="A0A161MJG6"/>
<dbReference type="InterPro" id="IPR053836">
    <property type="entry name" value="Arc1-like_N"/>
</dbReference>
<dbReference type="InterPro" id="IPR036282">
    <property type="entry name" value="Glutathione-S-Trfase_C_sf"/>
</dbReference>
<proteinExistence type="predicted"/>
<feature type="non-terminal residue" evidence="2">
    <location>
        <position position="1"/>
    </location>
</feature>
<keyword evidence="2" id="KW-0251">Elongation factor</keyword>
<organism evidence="2">
    <name type="scientific">Triatoma infestans</name>
    <name type="common">Assassin bug</name>
    <dbReference type="NCBI Taxonomy" id="30076"/>
    <lineage>
        <taxon>Eukaryota</taxon>
        <taxon>Metazoa</taxon>
        <taxon>Ecdysozoa</taxon>
        <taxon>Arthropoda</taxon>
        <taxon>Hexapoda</taxon>
        <taxon>Insecta</taxon>
        <taxon>Pterygota</taxon>
        <taxon>Neoptera</taxon>
        <taxon>Paraneoptera</taxon>
        <taxon>Hemiptera</taxon>
        <taxon>Heteroptera</taxon>
        <taxon>Panheteroptera</taxon>
        <taxon>Cimicomorpha</taxon>
        <taxon>Reduviidae</taxon>
        <taxon>Triatominae</taxon>
        <taxon>Triatoma</taxon>
    </lineage>
</organism>
<dbReference type="GO" id="GO:0032991">
    <property type="term" value="C:protein-containing complex"/>
    <property type="evidence" value="ECO:0007669"/>
    <property type="project" value="UniProtKB-ARBA"/>
</dbReference>
<name>A0A161MJG6_TRIIF</name>